<comment type="subcellular location">
    <subcellularLocation>
        <location evidence="1">Cell membrane</location>
        <topology evidence="1">Multi-pass membrane protein</topology>
    </subcellularLocation>
</comment>
<evidence type="ECO:0000256" key="3">
    <source>
        <dbReference type="ARBA" id="ARBA00022692"/>
    </source>
</evidence>
<dbReference type="RefSeq" id="WP_176900829.1">
    <property type="nucleotide sequence ID" value="NZ_JABKAV010000056.1"/>
</dbReference>
<dbReference type="Proteomes" id="UP000626554">
    <property type="component" value="Unassembled WGS sequence"/>
</dbReference>
<feature type="transmembrane region" description="Helical" evidence="6">
    <location>
        <begin position="441"/>
        <end position="461"/>
    </location>
</feature>
<feature type="transmembrane region" description="Helical" evidence="6">
    <location>
        <begin position="415"/>
        <end position="435"/>
    </location>
</feature>
<feature type="transmembrane region" description="Helical" evidence="6">
    <location>
        <begin position="84"/>
        <end position="104"/>
    </location>
</feature>
<feature type="transmembrane region" description="Helical" evidence="6">
    <location>
        <begin position="335"/>
        <end position="354"/>
    </location>
</feature>
<feature type="transmembrane region" description="Helical" evidence="6">
    <location>
        <begin position="361"/>
        <end position="382"/>
    </location>
</feature>
<dbReference type="InterPro" id="IPR050833">
    <property type="entry name" value="Poly_Biosynth_Transport"/>
</dbReference>
<evidence type="ECO:0000256" key="2">
    <source>
        <dbReference type="ARBA" id="ARBA00022475"/>
    </source>
</evidence>
<feature type="transmembrane region" description="Helical" evidence="6">
    <location>
        <begin position="42"/>
        <end position="64"/>
    </location>
</feature>
<reference evidence="7 8" key="1">
    <citation type="submission" date="2020-05" db="EMBL/GenBank/DDBJ databases">
        <title>Hymenobacter terrestris sp. nov. and Hymenobacter lapidiphilus sp. nov., isolated from regoliths in Antarctica.</title>
        <authorList>
            <person name="Sedlacek I."/>
            <person name="Pantucek R."/>
            <person name="Zeman M."/>
            <person name="Holochova P."/>
            <person name="Kralova S."/>
            <person name="Stankova E."/>
            <person name="Sedo O."/>
            <person name="Micenkova L."/>
            <person name="Svec P."/>
            <person name="Gupta V."/>
            <person name="Sood U."/>
            <person name="Korpole U.S."/>
            <person name="Lal R."/>
        </authorList>
    </citation>
    <scope>NUCLEOTIDE SEQUENCE [LARGE SCALE GENOMIC DNA]</scope>
    <source>
        <strain evidence="7 8">P5252</strain>
    </source>
</reference>
<keyword evidence="8" id="KW-1185">Reference proteome</keyword>
<keyword evidence="5 6" id="KW-0472">Membrane</keyword>
<dbReference type="PANTHER" id="PTHR30250">
    <property type="entry name" value="PST FAMILY PREDICTED COLANIC ACID TRANSPORTER"/>
    <property type="match status" value="1"/>
</dbReference>
<evidence type="ECO:0000256" key="1">
    <source>
        <dbReference type="ARBA" id="ARBA00004651"/>
    </source>
</evidence>
<comment type="caution">
    <text evidence="7">The sequence shown here is derived from an EMBL/GenBank/DDBJ whole genome shotgun (WGS) entry which is preliminary data.</text>
</comment>
<feature type="transmembrane region" description="Helical" evidence="6">
    <location>
        <begin position="155"/>
        <end position="177"/>
    </location>
</feature>
<feature type="transmembrane region" description="Helical" evidence="6">
    <location>
        <begin position="111"/>
        <end position="135"/>
    </location>
</feature>
<evidence type="ECO:0000313" key="7">
    <source>
        <dbReference type="EMBL" id="NVO86112.1"/>
    </source>
</evidence>
<name>A0ABX2Q8P7_9BACT</name>
<dbReference type="Pfam" id="PF01943">
    <property type="entry name" value="Polysacc_synt"/>
    <property type="match status" value="1"/>
</dbReference>
<gene>
    <name evidence="7" type="ORF">HW556_14590</name>
</gene>
<keyword evidence="2" id="KW-1003">Cell membrane</keyword>
<keyword evidence="4 6" id="KW-1133">Transmembrane helix</keyword>
<keyword evidence="3 6" id="KW-0812">Transmembrane</keyword>
<feature type="transmembrane region" description="Helical" evidence="6">
    <location>
        <begin position="296"/>
        <end position="315"/>
    </location>
</feature>
<evidence type="ECO:0000256" key="4">
    <source>
        <dbReference type="ARBA" id="ARBA00022989"/>
    </source>
</evidence>
<evidence type="ECO:0000313" key="8">
    <source>
        <dbReference type="Proteomes" id="UP000626554"/>
    </source>
</evidence>
<dbReference type="InterPro" id="IPR002797">
    <property type="entry name" value="Polysacc_synth"/>
</dbReference>
<dbReference type="PANTHER" id="PTHR30250:SF11">
    <property type="entry name" value="O-ANTIGEN TRANSPORTER-RELATED"/>
    <property type="match status" value="1"/>
</dbReference>
<evidence type="ECO:0000256" key="6">
    <source>
        <dbReference type="SAM" id="Phobius"/>
    </source>
</evidence>
<feature type="transmembrane region" description="Helical" evidence="6">
    <location>
        <begin position="6"/>
        <end position="30"/>
    </location>
</feature>
<evidence type="ECO:0000256" key="5">
    <source>
        <dbReference type="ARBA" id="ARBA00023136"/>
    </source>
</evidence>
<accession>A0ABX2Q8P7</accession>
<feature type="transmembrane region" description="Helical" evidence="6">
    <location>
        <begin position="253"/>
        <end position="275"/>
    </location>
</feature>
<organism evidence="7 8">
    <name type="scientific">Hymenobacter terrestris</name>
    <dbReference type="NCBI Taxonomy" id="2748310"/>
    <lineage>
        <taxon>Bacteria</taxon>
        <taxon>Pseudomonadati</taxon>
        <taxon>Bacteroidota</taxon>
        <taxon>Cytophagia</taxon>
        <taxon>Cytophagales</taxon>
        <taxon>Hymenobacteraceae</taxon>
        <taxon>Hymenobacter</taxon>
    </lineage>
</organism>
<protein>
    <submittedName>
        <fullName evidence="7">Oligosaccharide flippase family protein</fullName>
    </submittedName>
</protein>
<sequence>MRSPLLINSAWGILANLLQTGMTSAFFVILARKFPANDFAQFLIANTVYQLVAAFSSMGLSQWFIRDYASSDDKTSLTVDYLKIQVILGLVFYAVNVVAAFTLYPNGTIRMLSIILGTNIIFDNLISAIKCLNIAEFLQKKSANILLIDALLKLSVGSLLFLYALPIINIAILLVVARLITVNLFIKIGSASNITLVEVLQRNINLAHLRNILTSNWYFVIIGSVSVVYWSVANIIISKMLTLKEVANYEISFKIFSVMLLLPIVASGSIFPRFIALYKTGNLNELRRLFNNIQRIYILTSVLVYAFIVSFSQFWLPLVFGRVYADAVPCVNLMFLTFLVFPTMFLQANLIVAMKMEKMDMIFNLCSLVCNVVGCLLGLMLYRSLSVVNYSIAGSLLIFHFLQDVLLIKKGFSTWLATAGFYAGMLAFVPLYQYAMIYTLPWVPFAVVGLAVVVILVSALAKPGLLHPANESFIKA</sequence>
<feature type="transmembrane region" description="Helical" evidence="6">
    <location>
        <begin position="388"/>
        <end position="408"/>
    </location>
</feature>
<feature type="transmembrane region" description="Helical" evidence="6">
    <location>
        <begin position="217"/>
        <end position="241"/>
    </location>
</feature>
<proteinExistence type="predicted"/>
<dbReference type="EMBL" id="JABKAV010000056">
    <property type="protein sequence ID" value="NVO86112.1"/>
    <property type="molecule type" value="Genomic_DNA"/>
</dbReference>